<dbReference type="GO" id="GO:0006508">
    <property type="term" value="P:proteolysis"/>
    <property type="evidence" value="ECO:0007669"/>
    <property type="project" value="UniProtKB-KW"/>
</dbReference>
<comment type="caution">
    <text evidence="6">The sequence shown here is derived from an EMBL/GenBank/DDBJ whole genome shotgun (WGS) entry which is preliminary data.</text>
</comment>
<dbReference type="SUPFAM" id="SSF54001">
    <property type="entry name" value="Cysteine proteinases"/>
    <property type="match status" value="1"/>
</dbReference>
<dbReference type="InterPro" id="IPR036213">
    <property type="entry name" value="Calpain_III_sf"/>
</dbReference>
<evidence type="ECO:0000313" key="6">
    <source>
        <dbReference type="EMBL" id="KAK1444450.1"/>
    </source>
</evidence>
<keyword evidence="3 4" id="KW-0788">Thiol protease</keyword>
<dbReference type="AlphaFoldDB" id="A0AAD8PFF6"/>
<keyword evidence="2 4" id="KW-0378">Hydrolase</keyword>
<dbReference type="PANTHER" id="PTHR46143">
    <property type="entry name" value="CALPAIN-7"/>
    <property type="match status" value="1"/>
</dbReference>
<dbReference type="InterPro" id="IPR038765">
    <property type="entry name" value="Papain-like_cys_pep_sf"/>
</dbReference>
<dbReference type="Pfam" id="PF00648">
    <property type="entry name" value="Peptidase_C2"/>
    <property type="match status" value="1"/>
</dbReference>
<keyword evidence="1 4" id="KW-0645">Protease</keyword>
<evidence type="ECO:0000256" key="4">
    <source>
        <dbReference type="PROSITE-ProRule" id="PRU00239"/>
    </source>
</evidence>
<organism evidence="6 7">
    <name type="scientific">Babesia gibsoni</name>
    <dbReference type="NCBI Taxonomy" id="33632"/>
    <lineage>
        <taxon>Eukaryota</taxon>
        <taxon>Sar</taxon>
        <taxon>Alveolata</taxon>
        <taxon>Apicomplexa</taxon>
        <taxon>Aconoidasida</taxon>
        <taxon>Piroplasmida</taxon>
        <taxon>Babesiidae</taxon>
        <taxon>Babesia</taxon>
    </lineage>
</organism>
<dbReference type="EMBL" id="JAVEPI010000001">
    <property type="protein sequence ID" value="KAK1444450.1"/>
    <property type="molecule type" value="Genomic_DNA"/>
</dbReference>
<dbReference type="InterPro" id="IPR051297">
    <property type="entry name" value="PalB/RIM13"/>
</dbReference>
<dbReference type="InterPro" id="IPR022682">
    <property type="entry name" value="Calpain_domain_III"/>
</dbReference>
<reference evidence="6" key="1">
    <citation type="submission" date="2023-08" db="EMBL/GenBank/DDBJ databases">
        <title>Draft sequence of the Babesia gibsoni genome.</title>
        <authorList>
            <person name="Yamagishi J.Y."/>
            <person name="Xuan X.X."/>
        </authorList>
    </citation>
    <scope>NUCLEOTIDE SEQUENCE</scope>
    <source>
        <strain evidence="6">Azabu</strain>
    </source>
</reference>
<feature type="active site" evidence="4">
    <location>
        <position position="126"/>
    </location>
</feature>
<dbReference type="PANTHER" id="PTHR46143:SF1">
    <property type="entry name" value="CALPAIN-7"/>
    <property type="match status" value="1"/>
</dbReference>
<sequence>MVSNGCHSLHRLCRSSLRKGTPESEPHTPLSQHIVDDVGGLAVDKIVMASSDMGDFVAPPWELINTHLGDTSQVLWEDPRGRPELTSRQKKRLAKWVRLTQQGRAMNFFSSTPCSERIKQGFVADCSFLSCLAALANYEKRCKAPLLTKIIQLVVVEGDDACLFGDHLCNTKERPLGVEPKIAIGVKLYFNGAARCMLVDDWVPVREDGRLLCARSTDTSELWVTVLEKAFLKINGGSYSIRGTNPGIDIYHLSGWIPDIITLPSLASTKPDNDMLESHYGRWDDIWDVIYAGFCSGSCVVCVGTGKLFDAIDVRMEYSEGISASSGIVSDHAYSVLDIKDAYISKGTRARLLYIKNPWGKVSWKKRFSSMDTESWTPEMQQLLNYKPEKDKDNGTFWMEWKDVLYWFSHLYVSWKPNVFRNRITLHHMWNANPLFLESDAPEDVYLSMFNPQFKVTVSLGNYNSATVWLMLLQHRKRGDEDLKYLAMHIFSKPGPVICPTLPDVQGVYNNGECILMKLLVKSSKPSTAPCKHMLTGDAFMAYETEEDTSFLIVNSHYHKKMVSDMPFTLRVLSTRPVTITPKPCVVKDNWHKLTITGKWDETNSGGSLNEQLNYFKNPHYRLFFEEDSEAIVLLESRDQLSLNLRIFQGRLATYRSLKQGNIISSDDYKTHCCGIHRIFKSGQYVLIPSTFKSTDRGDYRVVVHSAKACWMKPLPYPHAKIYNIPGIHVQTIESQKPVFIDVKVPTLASIRVEVPLGVMSDLYVLFASSYDAPHRSEKEFICSYLSDDNYFCLGLSCMYCGGPSGRFRALQYDDPQPDKEEFYDLILFSDMNGGNSKTGRTESAAAREVFQKRRAITFTLVELLPSKKPYKLSAVGVATAGTFTFVSEQPITIM</sequence>
<feature type="active site" evidence="4">
    <location>
        <position position="332"/>
    </location>
</feature>
<dbReference type="InterPro" id="IPR022683">
    <property type="entry name" value="Calpain_III"/>
</dbReference>
<feature type="active site" evidence="4">
    <location>
        <position position="357"/>
    </location>
</feature>
<proteinExistence type="predicted"/>
<feature type="domain" description="Calpain catalytic" evidence="5">
    <location>
        <begin position="62"/>
        <end position="417"/>
    </location>
</feature>
<dbReference type="GO" id="GO:0004198">
    <property type="term" value="F:calcium-dependent cysteine-type endopeptidase activity"/>
    <property type="evidence" value="ECO:0007669"/>
    <property type="project" value="InterPro"/>
</dbReference>
<name>A0AAD8PFF6_BABGI</name>
<evidence type="ECO:0000256" key="1">
    <source>
        <dbReference type="ARBA" id="ARBA00022670"/>
    </source>
</evidence>
<dbReference type="SMART" id="SM00230">
    <property type="entry name" value="CysPc"/>
    <property type="match status" value="1"/>
</dbReference>
<dbReference type="Pfam" id="PF01067">
    <property type="entry name" value="Calpain_III"/>
    <property type="match status" value="1"/>
</dbReference>
<dbReference type="SUPFAM" id="SSF49758">
    <property type="entry name" value="Calpain large subunit, middle domain (domain III)"/>
    <property type="match status" value="2"/>
</dbReference>
<protein>
    <submittedName>
        <fullName evidence="6">Calpain-7</fullName>
    </submittedName>
</protein>
<dbReference type="PROSITE" id="PS50203">
    <property type="entry name" value="CALPAIN_CAT"/>
    <property type="match status" value="1"/>
</dbReference>
<accession>A0AAD8PFF6</accession>
<dbReference type="Proteomes" id="UP001230268">
    <property type="component" value="Unassembled WGS sequence"/>
</dbReference>
<evidence type="ECO:0000313" key="7">
    <source>
        <dbReference type="Proteomes" id="UP001230268"/>
    </source>
</evidence>
<dbReference type="Gene3D" id="3.90.70.10">
    <property type="entry name" value="Cysteine proteinases"/>
    <property type="match status" value="1"/>
</dbReference>
<dbReference type="InterPro" id="IPR001300">
    <property type="entry name" value="Peptidase_C2_calpain_cat"/>
</dbReference>
<evidence type="ECO:0000259" key="5">
    <source>
        <dbReference type="PROSITE" id="PS50203"/>
    </source>
</evidence>
<gene>
    <name evidence="6" type="ORF">BgAZ_103560</name>
</gene>
<evidence type="ECO:0000256" key="2">
    <source>
        <dbReference type="ARBA" id="ARBA00022801"/>
    </source>
</evidence>
<evidence type="ECO:0000256" key="3">
    <source>
        <dbReference type="ARBA" id="ARBA00022807"/>
    </source>
</evidence>
<dbReference type="SMART" id="SM00720">
    <property type="entry name" value="calpain_III"/>
    <property type="match status" value="1"/>
</dbReference>
<dbReference type="Gene3D" id="2.60.120.380">
    <property type="match status" value="1"/>
</dbReference>
<keyword evidence="7" id="KW-1185">Reference proteome</keyword>